<feature type="domain" description="Thoeris protein ThsB TIR-like" evidence="1">
    <location>
        <begin position="8"/>
        <end position="106"/>
    </location>
</feature>
<name>A0ABZ3J4P5_SPOA4</name>
<dbReference type="Proteomes" id="UP000216052">
    <property type="component" value="Chromosome"/>
</dbReference>
<reference evidence="2" key="1">
    <citation type="submission" date="2024-05" db="EMBL/GenBank/DDBJ databases">
        <title>Isolation and characterization of Sporomusa carbonis sp. nov., a carboxydotrophic hydrogenogen in the genus of Sporomusa isolated from a charcoal burning pile.</title>
        <authorList>
            <person name="Boeer T."/>
            <person name="Rosenbaum F."/>
            <person name="Eysell L."/>
            <person name="Mueller V."/>
            <person name="Daniel R."/>
            <person name="Poehlein A."/>
        </authorList>
    </citation>
    <scope>NUCLEOTIDE SEQUENCE [LARGE SCALE GENOMIC DNA]</scope>
    <source>
        <strain evidence="2">DSM 3132</strain>
    </source>
</reference>
<keyword evidence="3" id="KW-1185">Reference proteome</keyword>
<evidence type="ECO:0000313" key="2">
    <source>
        <dbReference type="EMBL" id="XFO73342.1"/>
    </source>
</evidence>
<sequence>MTYRNKTYVCFDADNDMESYEEMLKWKDDDRNDFNFYNAHDLNNLRDGSLEDTIKRKLRERLNNTKVMVVLVGEKTKNLHKFVRWEQEVALEKEIPIIAANLNEKNRCDNDLCPPIIRDELVVHVPFDLKPIQTALDNWPDEYLKLKKDGISGPRYYSNFDR</sequence>
<evidence type="ECO:0000259" key="1">
    <source>
        <dbReference type="Pfam" id="PF08937"/>
    </source>
</evidence>
<dbReference type="InterPro" id="IPR015032">
    <property type="entry name" value="ThsB__TIR-like_domain"/>
</dbReference>
<dbReference type="Pfam" id="PF08937">
    <property type="entry name" value="ThsB_TIR"/>
    <property type="match status" value="1"/>
</dbReference>
<protein>
    <recommendedName>
        <fullName evidence="1">Thoeris protein ThsB TIR-like domain-containing protein</fullName>
    </recommendedName>
</protein>
<proteinExistence type="predicted"/>
<evidence type="ECO:0000313" key="3">
    <source>
        <dbReference type="Proteomes" id="UP000216052"/>
    </source>
</evidence>
<accession>A0ABZ3J4P5</accession>
<dbReference type="Gene3D" id="3.40.50.11200">
    <property type="match status" value="1"/>
</dbReference>
<dbReference type="RefSeq" id="WP_093798167.1">
    <property type="nucleotide sequence ID" value="NZ_CP155571.1"/>
</dbReference>
<dbReference type="EMBL" id="CP155571">
    <property type="protein sequence ID" value="XFO73342.1"/>
    <property type="molecule type" value="Genomic_DNA"/>
</dbReference>
<organism evidence="2 3">
    <name type="scientific">Sporomusa acidovorans (strain ATCC 49682 / DSM 3132 / Mol)</name>
    <dbReference type="NCBI Taxonomy" id="1123286"/>
    <lineage>
        <taxon>Bacteria</taxon>
        <taxon>Bacillati</taxon>
        <taxon>Bacillota</taxon>
        <taxon>Negativicutes</taxon>
        <taxon>Selenomonadales</taxon>
        <taxon>Sporomusaceae</taxon>
        <taxon>Sporomusa</taxon>
    </lineage>
</organism>
<gene>
    <name evidence="2" type="ORF">SPACI_034280</name>
</gene>